<evidence type="ECO:0000313" key="4">
    <source>
        <dbReference type="Proteomes" id="UP000612808"/>
    </source>
</evidence>
<feature type="compositionally biased region" description="Basic and acidic residues" evidence="1">
    <location>
        <begin position="38"/>
        <end position="47"/>
    </location>
</feature>
<keyword evidence="2" id="KW-0472">Membrane</keyword>
<evidence type="ECO:0000313" key="3">
    <source>
        <dbReference type="EMBL" id="GID09286.1"/>
    </source>
</evidence>
<proteinExistence type="predicted"/>
<dbReference type="Proteomes" id="UP000612808">
    <property type="component" value="Unassembled WGS sequence"/>
</dbReference>
<keyword evidence="4" id="KW-1185">Reference proteome</keyword>
<keyword evidence="2" id="KW-0812">Transmembrane</keyword>
<feature type="transmembrane region" description="Helical" evidence="2">
    <location>
        <begin position="79"/>
        <end position="101"/>
    </location>
</feature>
<reference evidence="3" key="1">
    <citation type="submission" date="2021-01" db="EMBL/GenBank/DDBJ databases">
        <title>Whole genome shotgun sequence of Actinocatenispora rupis NBRC 107355.</title>
        <authorList>
            <person name="Komaki H."/>
            <person name="Tamura T."/>
        </authorList>
    </citation>
    <scope>NUCLEOTIDE SEQUENCE</scope>
    <source>
        <strain evidence="3">NBRC 107355</strain>
    </source>
</reference>
<dbReference type="EMBL" id="BOMB01000001">
    <property type="protein sequence ID" value="GID09286.1"/>
    <property type="molecule type" value="Genomic_DNA"/>
</dbReference>
<feature type="compositionally biased region" description="Low complexity" evidence="1">
    <location>
        <begin position="18"/>
        <end position="33"/>
    </location>
</feature>
<sequence length="179" mass="18834">MTAEPIRRYDDAGYRPPTRSTSAARGGTATRPTRPARPKPDTTRDDTTAVPSQRRAPEPAGPRRRAAPPVPVAAPRAPFVVLVLALVAAGIVGLLVLNTAINSSSLTLSRMRTQQANLDGQEQEYRRELADLESPGSLQAAATRMGLVPAGTTAYIRLPDGKVIGVPQPAPAASDPGSR</sequence>
<accession>A0A8J3J0J6</accession>
<evidence type="ECO:0000256" key="2">
    <source>
        <dbReference type="SAM" id="Phobius"/>
    </source>
</evidence>
<gene>
    <name evidence="3" type="ORF">Aru02nite_01750</name>
</gene>
<feature type="region of interest" description="Disordered" evidence="1">
    <location>
        <begin position="1"/>
        <end position="70"/>
    </location>
</feature>
<comment type="caution">
    <text evidence="3">The sequence shown here is derived from an EMBL/GenBank/DDBJ whole genome shotgun (WGS) entry which is preliminary data.</text>
</comment>
<dbReference type="RefSeq" id="WP_203654056.1">
    <property type="nucleotide sequence ID" value="NZ_BOMB01000001.1"/>
</dbReference>
<protein>
    <recommendedName>
        <fullName evidence="5">Cell division protein FtsL</fullName>
    </recommendedName>
</protein>
<name>A0A8J3J0J6_9ACTN</name>
<organism evidence="3 4">
    <name type="scientific">Actinocatenispora rupis</name>
    <dbReference type="NCBI Taxonomy" id="519421"/>
    <lineage>
        <taxon>Bacteria</taxon>
        <taxon>Bacillati</taxon>
        <taxon>Actinomycetota</taxon>
        <taxon>Actinomycetes</taxon>
        <taxon>Micromonosporales</taxon>
        <taxon>Micromonosporaceae</taxon>
        <taxon>Actinocatenispora</taxon>
    </lineage>
</organism>
<evidence type="ECO:0008006" key="5">
    <source>
        <dbReference type="Google" id="ProtNLM"/>
    </source>
</evidence>
<keyword evidence="2" id="KW-1133">Transmembrane helix</keyword>
<dbReference type="AlphaFoldDB" id="A0A8J3J0J6"/>
<feature type="compositionally biased region" description="Basic and acidic residues" evidence="1">
    <location>
        <begin position="1"/>
        <end position="13"/>
    </location>
</feature>
<evidence type="ECO:0000256" key="1">
    <source>
        <dbReference type="SAM" id="MobiDB-lite"/>
    </source>
</evidence>